<feature type="domain" description="Aldehyde dehydrogenase" evidence="4">
    <location>
        <begin position="28"/>
        <end position="482"/>
    </location>
</feature>
<dbReference type="OrthoDB" id="310895at2759"/>
<dbReference type="AlphaFoldDB" id="A0A9P4VPL4"/>
<keyword evidence="3" id="KW-0560">Oxidoreductase</keyword>
<dbReference type="PANTHER" id="PTHR43353:SF6">
    <property type="entry name" value="CYTOPLASMIC ALDEHYDE DEHYDROGENASE (EUROFUNG)"/>
    <property type="match status" value="1"/>
</dbReference>
<dbReference type="InterPro" id="IPR050740">
    <property type="entry name" value="Aldehyde_DH_Superfamily"/>
</dbReference>
<protein>
    <submittedName>
        <fullName evidence="5">Aldehyde dehydrogenase</fullName>
    </submittedName>
</protein>
<proteinExistence type="inferred from homology"/>
<dbReference type="CDD" id="cd07105">
    <property type="entry name" value="ALDH_SaliADH"/>
    <property type="match status" value="1"/>
</dbReference>
<organism evidence="5 6">
    <name type="scientific">Patellaria atrata CBS 101060</name>
    <dbReference type="NCBI Taxonomy" id="1346257"/>
    <lineage>
        <taxon>Eukaryota</taxon>
        <taxon>Fungi</taxon>
        <taxon>Dikarya</taxon>
        <taxon>Ascomycota</taxon>
        <taxon>Pezizomycotina</taxon>
        <taxon>Dothideomycetes</taxon>
        <taxon>Dothideomycetes incertae sedis</taxon>
        <taxon>Patellariales</taxon>
        <taxon>Patellariaceae</taxon>
        <taxon>Patellaria</taxon>
    </lineage>
</organism>
<dbReference type="Proteomes" id="UP000799429">
    <property type="component" value="Unassembled WGS sequence"/>
</dbReference>
<keyword evidence="6" id="KW-1185">Reference proteome</keyword>
<keyword evidence="2" id="KW-0521">NADP</keyword>
<dbReference type="EMBL" id="MU006092">
    <property type="protein sequence ID" value="KAF2840971.1"/>
    <property type="molecule type" value="Genomic_DNA"/>
</dbReference>
<dbReference type="GO" id="GO:0009450">
    <property type="term" value="P:gamma-aminobutyric acid catabolic process"/>
    <property type="evidence" value="ECO:0007669"/>
    <property type="project" value="TreeGrafter"/>
</dbReference>
<dbReference type="Gene3D" id="3.40.309.10">
    <property type="entry name" value="Aldehyde Dehydrogenase, Chain A, domain 2"/>
    <property type="match status" value="1"/>
</dbReference>
<dbReference type="InterPro" id="IPR016161">
    <property type="entry name" value="Ald_DH/histidinol_DH"/>
</dbReference>
<dbReference type="PROSITE" id="PS00070">
    <property type="entry name" value="ALDEHYDE_DEHYDR_CYS"/>
    <property type="match status" value="1"/>
</dbReference>
<dbReference type="Pfam" id="PF00171">
    <property type="entry name" value="Aldedh"/>
    <property type="match status" value="1"/>
</dbReference>
<dbReference type="Gene3D" id="3.40.605.10">
    <property type="entry name" value="Aldehyde Dehydrogenase, Chain A, domain 1"/>
    <property type="match status" value="1"/>
</dbReference>
<evidence type="ECO:0000259" key="4">
    <source>
        <dbReference type="Pfam" id="PF00171"/>
    </source>
</evidence>
<comment type="caution">
    <text evidence="5">The sequence shown here is derived from an EMBL/GenBank/DDBJ whole genome shotgun (WGS) entry which is preliminary data.</text>
</comment>
<evidence type="ECO:0000256" key="2">
    <source>
        <dbReference type="ARBA" id="ARBA00022857"/>
    </source>
</evidence>
<evidence type="ECO:0000256" key="3">
    <source>
        <dbReference type="ARBA" id="ARBA00023002"/>
    </source>
</evidence>
<comment type="similarity">
    <text evidence="1">Belongs to the aldehyde dehydrogenase family.</text>
</comment>
<evidence type="ECO:0000313" key="5">
    <source>
        <dbReference type="EMBL" id="KAF2840971.1"/>
    </source>
</evidence>
<dbReference type="InterPro" id="IPR016163">
    <property type="entry name" value="Ald_DH_C"/>
</dbReference>
<dbReference type="InterPro" id="IPR015590">
    <property type="entry name" value="Aldehyde_DH_dom"/>
</dbReference>
<sequence>METNSTNVNGTHYTVPLLINGEEVTTETTFPITSPSTLQFLHHSSSASVAEAKSAISAATAALASWRATKPSYRRDILLRAADILAERSDEIARYMKEETGALPAFAEGFNVPTTVEMIKDVAGRLAGALGGSIPVCAQEDVSAMVVKEPMGVVLGIAPWNAPLVLGFRAFVPALAAGCTAVLKGSELSPRTFHCIGSIMAAAGLPKGCLNVIYTRQADAADVTKSLIENPAVKKVNFTGSTAIGRIIAATAGKALKPVLMELGGKASAIICEDADLQKAATQVALGSFLHSGQICMATERILVRKEIVGDFKEALEKAVEGIFGGTKEAPVLIQSAAVEKNQKLIKDAVGKGAKVVYGDVLREEDSKYRMRPIVVEGVSNEMDLYHTESFGPTVSLIEVESDEEAIALANDTTYGLTGAVFTRDLRRGLKIAGQIESGAVHINSMTIHDEASLPHGGVKESGWGRFNAEEGINEFLRLKTITFQA</sequence>
<dbReference type="FunFam" id="3.40.605.10:FF:000012">
    <property type="entry name" value="NAD-dependent succinate-semialdehyde dehydrogenase"/>
    <property type="match status" value="1"/>
</dbReference>
<dbReference type="FunFam" id="3.40.309.10:FF:000010">
    <property type="entry name" value="Gamma-aminobutyraldehyde dehydrogenase"/>
    <property type="match status" value="1"/>
</dbReference>
<dbReference type="PANTHER" id="PTHR43353">
    <property type="entry name" value="SUCCINATE-SEMIALDEHYDE DEHYDROGENASE, MITOCHONDRIAL"/>
    <property type="match status" value="1"/>
</dbReference>
<name>A0A9P4VPL4_9PEZI</name>
<gene>
    <name evidence="5" type="ORF">M501DRAFT_1002055</name>
</gene>
<evidence type="ECO:0000256" key="1">
    <source>
        <dbReference type="ARBA" id="ARBA00009986"/>
    </source>
</evidence>
<accession>A0A9P4VPL4</accession>
<dbReference type="InterPro" id="IPR016160">
    <property type="entry name" value="Ald_DH_CS_CYS"/>
</dbReference>
<reference evidence="5" key="1">
    <citation type="journal article" date="2020" name="Stud. Mycol.">
        <title>101 Dothideomycetes genomes: a test case for predicting lifestyles and emergence of pathogens.</title>
        <authorList>
            <person name="Haridas S."/>
            <person name="Albert R."/>
            <person name="Binder M."/>
            <person name="Bloem J."/>
            <person name="Labutti K."/>
            <person name="Salamov A."/>
            <person name="Andreopoulos B."/>
            <person name="Baker S."/>
            <person name="Barry K."/>
            <person name="Bills G."/>
            <person name="Bluhm B."/>
            <person name="Cannon C."/>
            <person name="Castanera R."/>
            <person name="Culley D."/>
            <person name="Daum C."/>
            <person name="Ezra D."/>
            <person name="Gonzalez J."/>
            <person name="Henrissat B."/>
            <person name="Kuo A."/>
            <person name="Liang C."/>
            <person name="Lipzen A."/>
            <person name="Lutzoni F."/>
            <person name="Magnuson J."/>
            <person name="Mondo S."/>
            <person name="Nolan M."/>
            <person name="Ohm R."/>
            <person name="Pangilinan J."/>
            <person name="Park H.-J."/>
            <person name="Ramirez L."/>
            <person name="Alfaro M."/>
            <person name="Sun H."/>
            <person name="Tritt A."/>
            <person name="Yoshinaga Y."/>
            <person name="Zwiers L.-H."/>
            <person name="Turgeon B."/>
            <person name="Goodwin S."/>
            <person name="Spatafora J."/>
            <person name="Crous P."/>
            <person name="Grigoriev I."/>
        </authorList>
    </citation>
    <scope>NUCLEOTIDE SEQUENCE</scope>
    <source>
        <strain evidence="5">CBS 101060</strain>
    </source>
</reference>
<dbReference type="GO" id="GO:0004777">
    <property type="term" value="F:succinate-semialdehyde dehydrogenase (NAD+) activity"/>
    <property type="evidence" value="ECO:0007669"/>
    <property type="project" value="TreeGrafter"/>
</dbReference>
<evidence type="ECO:0000313" key="6">
    <source>
        <dbReference type="Proteomes" id="UP000799429"/>
    </source>
</evidence>
<dbReference type="SUPFAM" id="SSF53720">
    <property type="entry name" value="ALDH-like"/>
    <property type="match status" value="1"/>
</dbReference>
<dbReference type="InterPro" id="IPR016162">
    <property type="entry name" value="Ald_DH_N"/>
</dbReference>